<name>A0ABW0BGU2_9ACTN</name>
<dbReference type="EMBL" id="JBHSKD010000007">
    <property type="protein sequence ID" value="MFC5176511.1"/>
    <property type="molecule type" value="Genomic_DNA"/>
</dbReference>
<protein>
    <recommendedName>
        <fullName evidence="3">Glyoxalase-like domain-containing protein</fullName>
    </recommendedName>
</protein>
<organism evidence="1 2">
    <name type="scientific">Nocardioides taihuensis</name>
    <dbReference type="NCBI Taxonomy" id="1835606"/>
    <lineage>
        <taxon>Bacteria</taxon>
        <taxon>Bacillati</taxon>
        <taxon>Actinomycetota</taxon>
        <taxon>Actinomycetes</taxon>
        <taxon>Propionibacteriales</taxon>
        <taxon>Nocardioidaceae</taxon>
        <taxon>Nocardioides</taxon>
    </lineage>
</organism>
<comment type="caution">
    <text evidence="1">The sequence shown here is derived from an EMBL/GenBank/DDBJ whole genome shotgun (WGS) entry which is preliminary data.</text>
</comment>
<dbReference type="InterPro" id="IPR029068">
    <property type="entry name" value="Glyas_Bleomycin-R_OHBP_Dase"/>
</dbReference>
<dbReference type="RefSeq" id="WP_378588890.1">
    <property type="nucleotide sequence ID" value="NZ_JBHSKD010000007.1"/>
</dbReference>
<evidence type="ECO:0008006" key="3">
    <source>
        <dbReference type="Google" id="ProtNLM"/>
    </source>
</evidence>
<evidence type="ECO:0000313" key="2">
    <source>
        <dbReference type="Proteomes" id="UP001596087"/>
    </source>
</evidence>
<gene>
    <name evidence="1" type="ORF">ACFPGP_07495</name>
</gene>
<keyword evidence="2" id="KW-1185">Reference proteome</keyword>
<reference evidence="2" key="1">
    <citation type="journal article" date="2019" name="Int. J. Syst. Evol. Microbiol.">
        <title>The Global Catalogue of Microorganisms (GCM) 10K type strain sequencing project: providing services to taxonomists for standard genome sequencing and annotation.</title>
        <authorList>
            <consortium name="The Broad Institute Genomics Platform"/>
            <consortium name="The Broad Institute Genome Sequencing Center for Infectious Disease"/>
            <person name="Wu L."/>
            <person name="Ma J."/>
        </authorList>
    </citation>
    <scope>NUCLEOTIDE SEQUENCE [LARGE SCALE GENOMIC DNA]</scope>
    <source>
        <strain evidence="2">DFY41</strain>
    </source>
</reference>
<dbReference type="Proteomes" id="UP001596087">
    <property type="component" value="Unassembled WGS sequence"/>
</dbReference>
<sequence>MTTRFYDAVGLPVPETDPAEVPVDAGDLPRLRGRLVAAGARVEDRGPASLAFVDPAGVRVELVGQ</sequence>
<dbReference type="SUPFAM" id="SSF54593">
    <property type="entry name" value="Glyoxalase/Bleomycin resistance protein/Dihydroxybiphenyl dioxygenase"/>
    <property type="match status" value="1"/>
</dbReference>
<evidence type="ECO:0000313" key="1">
    <source>
        <dbReference type="EMBL" id="MFC5176511.1"/>
    </source>
</evidence>
<proteinExistence type="predicted"/>
<accession>A0ABW0BGU2</accession>